<gene>
    <name evidence="2" type="primary">LOC112688871</name>
</gene>
<dbReference type="RefSeq" id="XP_025418066.1">
    <property type="nucleotide sequence ID" value="XM_025562281.1"/>
</dbReference>
<dbReference type="AlphaFoldDB" id="A0A8B8G656"/>
<protein>
    <submittedName>
        <fullName evidence="2">Uncharacterized protein LOC112688871 isoform X2</fullName>
    </submittedName>
</protein>
<sequence length="70" mass="7653">MRNQYVYVVAEQAQVNRGPAPIATFGSRFQIVLKTPCSSPFVVAASVYVFATGTFPRHRPGSTCGFKLQT</sequence>
<keyword evidence="1" id="KW-1185">Reference proteome</keyword>
<name>A0A8B8G656_9HEMI</name>
<dbReference type="Proteomes" id="UP000694846">
    <property type="component" value="Unplaced"/>
</dbReference>
<proteinExistence type="predicted"/>
<dbReference type="GeneID" id="112688871"/>
<evidence type="ECO:0000313" key="1">
    <source>
        <dbReference type="Proteomes" id="UP000694846"/>
    </source>
</evidence>
<accession>A0A8B8G656</accession>
<reference evidence="2" key="1">
    <citation type="submission" date="2025-08" db="UniProtKB">
        <authorList>
            <consortium name="RefSeq"/>
        </authorList>
    </citation>
    <scope>IDENTIFICATION</scope>
    <source>
        <tissue evidence="2">Whole body</tissue>
    </source>
</reference>
<evidence type="ECO:0000313" key="2">
    <source>
        <dbReference type="RefSeq" id="XP_025418066.1"/>
    </source>
</evidence>
<organism evidence="1 2">
    <name type="scientific">Sipha flava</name>
    <name type="common">yellow sugarcane aphid</name>
    <dbReference type="NCBI Taxonomy" id="143950"/>
    <lineage>
        <taxon>Eukaryota</taxon>
        <taxon>Metazoa</taxon>
        <taxon>Ecdysozoa</taxon>
        <taxon>Arthropoda</taxon>
        <taxon>Hexapoda</taxon>
        <taxon>Insecta</taxon>
        <taxon>Pterygota</taxon>
        <taxon>Neoptera</taxon>
        <taxon>Paraneoptera</taxon>
        <taxon>Hemiptera</taxon>
        <taxon>Sternorrhyncha</taxon>
        <taxon>Aphidomorpha</taxon>
        <taxon>Aphidoidea</taxon>
        <taxon>Aphididae</taxon>
        <taxon>Sipha</taxon>
    </lineage>
</organism>